<dbReference type="Proteomes" id="UP000253319">
    <property type="component" value="Unassembled WGS sequence"/>
</dbReference>
<evidence type="ECO:0000313" key="2">
    <source>
        <dbReference type="EMBL" id="RBA28398.1"/>
    </source>
</evidence>
<evidence type="ECO:0000313" key="3">
    <source>
        <dbReference type="Proteomes" id="UP000253319"/>
    </source>
</evidence>
<dbReference type="OrthoDB" id="1376295at2"/>
<dbReference type="RefSeq" id="WP_113988887.1">
    <property type="nucleotide sequence ID" value="NZ_QLST01000007.1"/>
</dbReference>
<accession>A0A365P1K8</accession>
<keyword evidence="3" id="KW-1185">Reference proteome</keyword>
<feature type="chain" id="PRO_5016833349" description="DUF4251 domain-containing protein" evidence="1">
    <location>
        <begin position="22"/>
        <end position="146"/>
    </location>
</feature>
<evidence type="ECO:0008006" key="4">
    <source>
        <dbReference type="Google" id="ProtNLM"/>
    </source>
</evidence>
<feature type="signal peptide" evidence="1">
    <location>
        <begin position="1"/>
        <end position="21"/>
    </location>
</feature>
<comment type="caution">
    <text evidence="2">The sequence shown here is derived from an EMBL/GenBank/DDBJ whole genome shotgun (WGS) entry which is preliminary data.</text>
</comment>
<keyword evidence="1" id="KW-0732">Signal</keyword>
<name>A0A365P1K8_9FLAO</name>
<reference evidence="2 3" key="1">
    <citation type="submission" date="2018-06" db="EMBL/GenBank/DDBJ databases">
        <title>Flavobacterium tibetense sp. nov., isolated from a wetland YonghuCo on Tibetan Plateau.</title>
        <authorList>
            <person name="Xing P."/>
            <person name="Phurbu D."/>
            <person name="Lu H."/>
        </authorList>
    </citation>
    <scope>NUCLEOTIDE SEQUENCE [LARGE SCALE GENOMIC DNA]</scope>
    <source>
        <strain evidence="2 3">YH5</strain>
    </source>
</reference>
<organism evidence="2 3">
    <name type="scientific">Flavobacterium tibetense</name>
    <dbReference type="NCBI Taxonomy" id="2233533"/>
    <lineage>
        <taxon>Bacteria</taxon>
        <taxon>Pseudomonadati</taxon>
        <taxon>Bacteroidota</taxon>
        <taxon>Flavobacteriia</taxon>
        <taxon>Flavobacteriales</taxon>
        <taxon>Flavobacteriaceae</taxon>
        <taxon>Flavobacterium</taxon>
    </lineage>
</organism>
<proteinExistence type="predicted"/>
<dbReference type="AlphaFoldDB" id="A0A365P1K8"/>
<evidence type="ECO:0000256" key="1">
    <source>
        <dbReference type="SAM" id="SignalP"/>
    </source>
</evidence>
<gene>
    <name evidence="2" type="ORF">DPN68_06720</name>
</gene>
<sequence>MKKLALLVLVPFLIMCGPTNTQVRDDFKSVSEKEKERILKEMNASSPTKSVLIFTQGFKGEKIIAKQNDKNVYSGYPISNLKTQYAASFSFTNTSNLIINDTFSKEELVIETKKAQQHKFIYIKKEYKEGKAKYLITFSNTLRPLE</sequence>
<dbReference type="EMBL" id="QLST01000007">
    <property type="protein sequence ID" value="RBA28398.1"/>
    <property type="molecule type" value="Genomic_DNA"/>
</dbReference>
<protein>
    <recommendedName>
        <fullName evidence="4">DUF4251 domain-containing protein</fullName>
    </recommendedName>
</protein>